<sequence>MEELSCEERADAYEVFMDARKREVFMTAADLASRLIWLRKKICSIVILIDVLCSTAAQRANHTNPR</sequence>
<protein>
    <submittedName>
        <fullName evidence="1">Uncharacterized protein</fullName>
    </submittedName>
</protein>
<dbReference type="PANTHER" id="PTHR34395:SF15">
    <property type="entry name" value="OS09G0292400 PROTEIN"/>
    <property type="match status" value="1"/>
</dbReference>
<keyword evidence="2" id="KW-1185">Reference proteome</keyword>
<proteinExistence type="predicted"/>
<name>A0A5J9W2G9_9POAL</name>
<dbReference type="AlphaFoldDB" id="A0A5J9W2G9"/>
<dbReference type="Proteomes" id="UP000324897">
    <property type="component" value="Unassembled WGS sequence"/>
</dbReference>
<accession>A0A5J9W2G9</accession>
<dbReference type="Gramene" id="TVU42117">
    <property type="protein sequence ID" value="TVU42117"/>
    <property type="gene ID" value="EJB05_08507"/>
</dbReference>
<dbReference type="EMBL" id="RWGY01000005">
    <property type="protein sequence ID" value="TVU42117.1"/>
    <property type="molecule type" value="Genomic_DNA"/>
</dbReference>
<comment type="caution">
    <text evidence="1">The sequence shown here is derived from an EMBL/GenBank/DDBJ whole genome shotgun (WGS) entry which is preliminary data.</text>
</comment>
<gene>
    <name evidence="1" type="ORF">EJB05_08507</name>
</gene>
<dbReference type="PANTHER" id="PTHR34395">
    <property type="entry name" value="OS11G0427500 PROTEIN"/>
    <property type="match status" value="1"/>
</dbReference>
<evidence type="ECO:0000313" key="2">
    <source>
        <dbReference type="Proteomes" id="UP000324897"/>
    </source>
</evidence>
<organism evidence="1 2">
    <name type="scientific">Eragrostis curvula</name>
    <name type="common">weeping love grass</name>
    <dbReference type="NCBI Taxonomy" id="38414"/>
    <lineage>
        <taxon>Eukaryota</taxon>
        <taxon>Viridiplantae</taxon>
        <taxon>Streptophyta</taxon>
        <taxon>Embryophyta</taxon>
        <taxon>Tracheophyta</taxon>
        <taxon>Spermatophyta</taxon>
        <taxon>Magnoliopsida</taxon>
        <taxon>Liliopsida</taxon>
        <taxon>Poales</taxon>
        <taxon>Poaceae</taxon>
        <taxon>PACMAD clade</taxon>
        <taxon>Chloridoideae</taxon>
        <taxon>Eragrostideae</taxon>
        <taxon>Eragrostidinae</taxon>
        <taxon>Eragrostis</taxon>
    </lineage>
</organism>
<evidence type="ECO:0000313" key="1">
    <source>
        <dbReference type="EMBL" id="TVU42117.1"/>
    </source>
</evidence>
<reference evidence="1 2" key="1">
    <citation type="journal article" date="2019" name="Sci. Rep.">
        <title>A high-quality genome of Eragrostis curvula grass provides insights into Poaceae evolution and supports new strategies to enhance forage quality.</title>
        <authorList>
            <person name="Carballo J."/>
            <person name="Santos B.A.C.M."/>
            <person name="Zappacosta D."/>
            <person name="Garbus I."/>
            <person name="Selva J.P."/>
            <person name="Gallo C.A."/>
            <person name="Diaz A."/>
            <person name="Albertini E."/>
            <person name="Caccamo M."/>
            <person name="Echenique V."/>
        </authorList>
    </citation>
    <scope>NUCLEOTIDE SEQUENCE [LARGE SCALE GENOMIC DNA]</scope>
    <source>
        <strain evidence="2">cv. Victoria</strain>
        <tissue evidence="1">Leaf</tissue>
    </source>
</reference>